<comment type="caution">
    <text evidence="11">Lacks conserved residue(s) required for the propagation of feature annotation.</text>
</comment>
<dbReference type="EC" id="2.7.2.3" evidence="5 11"/>
<keyword evidence="10 11" id="KW-0067">ATP-binding</keyword>
<comment type="subcellular location">
    <subcellularLocation>
        <location evidence="2 11">Cytoplasm</location>
    </subcellularLocation>
</comment>
<sequence length="392" mass="41574">MPIQRMTDMNLRGKTLVIREDLNVPLKNGKISNDKRIRAALPTIEYALEQGAGVIILSHLGRPKEGVFDEQTSLAPVAARLQECLGRQVLLTSDFETAKTVRPGGVVVFENVRCFKGEKANDPELAKKLADMGDIYVMDAFATAHRAQASTEGAIRAAKAACAGPLLMAELDAFARVLDEPKRPLVAVIGGSKVSTKLELLNNLLDRVDRLIVGGGIANTLLAASGYNVAKSLYEPELIDESKKIMAKAEAMGKPIPLMKDVVTAAQLAEDEPTVTCGIEEVPSDNMILDIGPETAKMYGEILTNAATIVWNGPVGAFETRPFGEGTKAIAQSMADSSAFVVVGGGDSVAAVEGYGLADKMGYISTGGGAFLELFEGKKLPAVAALEDRGQE</sequence>
<evidence type="ECO:0000256" key="11">
    <source>
        <dbReference type="HAMAP-Rule" id="MF_00145"/>
    </source>
</evidence>
<feature type="binding site" evidence="11 13">
    <location>
        <position position="319"/>
    </location>
    <ligand>
        <name>ATP</name>
        <dbReference type="ChEBI" id="CHEBI:30616"/>
    </ligand>
</feature>
<dbReference type="FunFam" id="3.40.50.1260:FF:000001">
    <property type="entry name" value="Phosphoglycerate kinase"/>
    <property type="match status" value="1"/>
</dbReference>
<comment type="pathway">
    <text evidence="11">Carbohydrate degradation; glycolysis; pyruvate from D-glyceraldehyde 3-phosphate: step 2/5.</text>
</comment>
<keyword evidence="6 11" id="KW-0963">Cytoplasm</keyword>
<feature type="binding site" evidence="11">
    <location>
        <position position="36"/>
    </location>
    <ligand>
        <name>substrate</name>
    </ligand>
</feature>
<feature type="binding site" evidence="11 13">
    <location>
        <position position="197"/>
    </location>
    <ligand>
        <name>ATP</name>
        <dbReference type="ChEBI" id="CHEBI:30616"/>
    </ligand>
</feature>
<feature type="binding site" evidence="11">
    <location>
        <position position="113"/>
    </location>
    <ligand>
        <name>substrate</name>
    </ligand>
</feature>
<dbReference type="AlphaFoldDB" id="A0A9D1PYA9"/>
<comment type="catalytic activity">
    <reaction evidence="1 11 14">
        <text>(2R)-3-phosphoglycerate + ATP = (2R)-3-phospho-glyceroyl phosphate + ADP</text>
        <dbReference type="Rhea" id="RHEA:14801"/>
        <dbReference type="ChEBI" id="CHEBI:30616"/>
        <dbReference type="ChEBI" id="CHEBI:57604"/>
        <dbReference type="ChEBI" id="CHEBI:58272"/>
        <dbReference type="ChEBI" id="CHEBI:456216"/>
        <dbReference type="EC" id="2.7.2.3"/>
    </reaction>
</comment>
<dbReference type="GO" id="GO:0005829">
    <property type="term" value="C:cytosol"/>
    <property type="evidence" value="ECO:0007669"/>
    <property type="project" value="TreeGrafter"/>
</dbReference>
<keyword evidence="8 11" id="KW-0547">Nucleotide-binding</keyword>
<evidence type="ECO:0000256" key="4">
    <source>
        <dbReference type="ARBA" id="ARBA00011245"/>
    </source>
</evidence>
<feature type="binding site" evidence="11 13">
    <location>
        <begin position="345"/>
        <end position="348"/>
    </location>
    <ligand>
        <name>ATP</name>
        <dbReference type="ChEBI" id="CHEBI:30616"/>
    </ligand>
</feature>
<comment type="similarity">
    <text evidence="3 11 14">Belongs to the phosphoglycerate kinase family.</text>
</comment>
<reference evidence="15" key="1">
    <citation type="journal article" date="2021" name="PeerJ">
        <title>Extensive microbial diversity within the chicken gut microbiome revealed by metagenomics and culture.</title>
        <authorList>
            <person name="Gilroy R."/>
            <person name="Ravi A."/>
            <person name="Getino M."/>
            <person name="Pursley I."/>
            <person name="Horton D.L."/>
            <person name="Alikhan N.F."/>
            <person name="Baker D."/>
            <person name="Gharbi K."/>
            <person name="Hall N."/>
            <person name="Watson M."/>
            <person name="Adriaenssens E.M."/>
            <person name="Foster-Nyarko E."/>
            <person name="Jarju S."/>
            <person name="Secka A."/>
            <person name="Antonio M."/>
            <person name="Oren A."/>
            <person name="Chaudhuri R.R."/>
            <person name="La Ragione R."/>
            <person name="Hildebrand F."/>
            <person name="Pallen M.J."/>
        </authorList>
    </citation>
    <scope>NUCLEOTIDE SEQUENCE</scope>
    <source>
        <strain evidence="15">ChiHecec2B26-446</strain>
    </source>
</reference>
<evidence type="ECO:0000256" key="2">
    <source>
        <dbReference type="ARBA" id="ARBA00004496"/>
    </source>
</evidence>
<feature type="binding site" evidence="11">
    <location>
        <position position="146"/>
    </location>
    <ligand>
        <name>substrate</name>
    </ligand>
</feature>
<evidence type="ECO:0000256" key="8">
    <source>
        <dbReference type="ARBA" id="ARBA00022741"/>
    </source>
</evidence>
<dbReference type="FunFam" id="3.40.50.1260:FF:000002">
    <property type="entry name" value="Phosphoglycerate kinase"/>
    <property type="match status" value="1"/>
</dbReference>
<dbReference type="HAMAP" id="MF_00145">
    <property type="entry name" value="Phosphoglyc_kinase"/>
    <property type="match status" value="1"/>
</dbReference>
<evidence type="ECO:0000256" key="7">
    <source>
        <dbReference type="ARBA" id="ARBA00022679"/>
    </source>
</evidence>
<dbReference type="SUPFAM" id="SSF53748">
    <property type="entry name" value="Phosphoglycerate kinase"/>
    <property type="match status" value="1"/>
</dbReference>
<keyword evidence="7 11" id="KW-0808">Transferase</keyword>
<evidence type="ECO:0000256" key="12">
    <source>
        <dbReference type="PIRSR" id="PIRSR000724-1"/>
    </source>
</evidence>
<dbReference type="GO" id="GO:0043531">
    <property type="term" value="F:ADP binding"/>
    <property type="evidence" value="ECO:0007669"/>
    <property type="project" value="TreeGrafter"/>
</dbReference>
<dbReference type="PRINTS" id="PR00477">
    <property type="entry name" value="PHGLYCKINASE"/>
</dbReference>
<organism evidence="15 16">
    <name type="scientific">Candidatus Desulfovibrio intestinipullorum</name>
    <dbReference type="NCBI Taxonomy" id="2838536"/>
    <lineage>
        <taxon>Bacteria</taxon>
        <taxon>Pseudomonadati</taxon>
        <taxon>Thermodesulfobacteriota</taxon>
        <taxon>Desulfovibrionia</taxon>
        <taxon>Desulfovibrionales</taxon>
        <taxon>Desulfovibrionaceae</taxon>
        <taxon>Desulfovibrio</taxon>
    </lineage>
</organism>
<feature type="binding site" evidence="11 12">
    <location>
        <begin position="59"/>
        <end position="62"/>
    </location>
    <ligand>
        <name>substrate</name>
    </ligand>
</feature>
<comment type="subunit">
    <text evidence="4 11">Monomer.</text>
</comment>
<comment type="caution">
    <text evidence="15">The sequence shown here is derived from an EMBL/GenBank/DDBJ whole genome shotgun (WGS) entry which is preliminary data.</text>
</comment>
<evidence type="ECO:0000256" key="6">
    <source>
        <dbReference type="ARBA" id="ARBA00022490"/>
    </source>
</evidence>
<dbReference type="GO" id="GO:0006096">
    <property type="term" value="P:glycolytic process"/>
    <property type="evidence" value="ECO:0007669"/>
    <property type="project" value="UniProtKB-UniRule"/>
</dbReference>
<evidence type="ECO:0000256" key="13">
    <source>
        <dbReference type="PIRSR" id="PIRSR000724-2"/>
    </source>
</evidence>
<evidence type="ECO:0000256" key="1">
    <source>
        <dbReference type="ARBA" id="ARBA00000642"/>
    </source>
</evidence>
<keyword evidence="11" id="KW-0324">Glycolysis</keyword>
<feature type="binding site" evidence="12">
    <location>
        <position position="36"/>
    </location>
    <ligand>
        <name>(2R)-3-phosphoglycerate</name>
        <dbReference type="ChEBI" id="CHEBI:58272"/>
    </ligand>
</feature>
<dbReference type="PANTHER" id="PTHR11406:SF23">
    <property type="entry name" value="PHOSPHOGLYCERATE KINASE 1, CHLOROPLASTIC-RELATED"/>
    <property type="match status" value="1"/>
</dbReference>
<dbReference type="Gene3D" id="3.40.50.1260">
    <property type="entry name" value="Phosphoglycerate kinase, N-terminal domain"/>
    <property type="match status" value="2"/>
</dbReference>
<keyword evidence="9 11" id="KW-0418">Kinase</keyword>
<gene>
    <name evidence="11" type="primary">pgk</name>
    <name evidence="15" type="ORF">H9894_06590</name>
</gene>
<dbReference type="Pfam" id="PF00162">
    <property type="entry name" value="PGK"/>
    <property type="match status" value="1"/>
</dbReference>
<feature type="binding site" evidence="12">
    <location>
        <position position="146"/>
    </location>
    <ligand>
        <name>(2R)-3-phosphoglycerate</name>
        <dbReference type="ChEBI" id="CHEBI:58272"/>
    </ligand>
</feature>
<evidence type="ECO:0000256" key="14">
    <source>
        <dbReference type="RuleBase" id="RU000532"/>
    </source>
</evidence>
<accession>A0A9D1PYA9</accession>
<proteinExistence type="inferred from homology"/>
<dbReference type="PIRSF" id="PIRSF000724">
    <property type="entry name" value="Pgk"/>
    <property type="match status" value="1"/>
</dbReference>
<dbReference type="GO" id="GO:0004618">
    <property type="term" value="F:phosphoglycerate kinase activity"/>
    <property type="evidence" value="ECO:0007669"/>
    <property type="project" value="UniProtKB-UniRule"/>
</dbReference>
<dbReference type="GO" id="GO:0005524">
    <property type="term" value="F:ATP binding"/>
    <property type="evidence" value="ECO:0007669"/>
    <property type="project" value="UniProtKB-KW"/>
</dbReference>
<evidence type="ECO:0000313" key="15">
    <source>
        <dbReference type="EMBL" id="HIW00842.1"/>
    </source>
</evidence>
<feature type="binding site" evidence="12">
    <location>
        <position position="113"/>
    </location>
    <ligand>
        <name>(2R)-3-phosphoglycerate</name>
        <dbReference type="ChEBI" id="CHEBI:58272"/>
    </ligand>
</feature>
<evidence type="ECO:0000256" key="10">
    <source>
        <dbReference type="ARBA" id="ARBA00022840"/>
    </source>
</evidence>
<evidence type="ECO:0000256" key="5">
    <source>
        <dbReference type="ARBA" id="ARBA00013061"/>
    </source>
</evidence>
<protein>
    <recommendedName>
        <fullName evidence="5 11">Phosphoglycerate kinase</fullName>
        <ecNumber evidence="5 11">2.7.2.3</ecNumber>
    </recommendedName>
</protein>
<reference evidence="15" key="2">
    <citation type="submission" date="2021-04" db="EMBL/GenBank/DDBJ databases">
        <authorList>
            <person name="Gilroy R."/>
        </authorList>
    </citation>
    <scope>NUCLEOTIDE SEQUENCE</scope>
    <source>
        <strain evidence="15">ChiHecec2B26-446</strain>
    </source>
</reference>
<dbReference type="PANTHER" id="PTHR11406">
    <property type="entry name" value="PHOSPHOGLYCERATE KINASE"/>
    <property type="match status" value="1"/>
</dbReference>
<name>A0A9D1PYA9_9BACT</name>
<evidence type="ECO:0000313" key="16">
    <source>
        <dbReference type="Proteomes" id="UP000886752"/>
    </source>
</evidence>
<dbReference type="EMBL" id="DXHV01000062">
    <property type="protein sequence ID" value="HIW00842.1"/>
    <property type="molecule type" value="Genomic_DNA"/>
</dbReference>
<evidence type="ECO:0000256" key="9">
    <source>
        <dbReference type="ARBA" id="ARBA00022777"/>
    </source>
</evidence>
<dbReference type="GO" id="GO:0006094">
    <property type="term" value="P:gluconeogenesis"/>
    <property type="evidence" value="ECO:0007669"/>
    <property type="project" value="TreeGrafter"/>
</dbReference>
<dbReference type="InterPro" id="IPR036043">
    <property type="entry name" value="Phosphoglycerate_kinase_sf"/>
</dbReference>
<evidence type="ECO:0000256" key="3">
    <source>
        <dbReference type="ARBA" id="ARBA00008982"/>
    </source>
</evidence>
<dbReference type="Proteomes" id="UP000886752">
    <property type="component" value="Unassembled WGS sequence"/>
</dbReference>
<dbReference type="InterPro" id="IPR001576">
    <property type="entry name" value="Phosphoglycerate_kinase"/>
</dbReference>
<feature type="binding site" evidence="11 12">
    <location>
        <begin position="21"/>
        <end position="23"/>
    </location>
    <ligand>
        <name>substrate</name>
    </ligand>
</feature>
<dbReference type="InterPro" id="IPR015824">
    <property type="entry name" value="Phosphoglycerate_kinase_N"/>
</dbReference>